<feature type="coiled-coil region" evidence="1">
    <location>
        <begin position="102"/>
        <end position="360"/>
    </location>
</feature>
<dbReference type="EMBL" id="OY660869">
    <property type="protein sequence ID" value="CAJ1058374.1"/>
    <property type="molecule type" value="Genomic_DNA"/>
</dbReference>
<evidence type="ECO:0000313" key="2">
    <source>
        <dbReference type="EMBL" id="CAJ1058374.1"/>
    </source>
</evidence>
<keyword evidence="3" id="KW-1185">Reference proteome</keyword>
<accession>A0AAV1FCE7</accession>
<name>A0AAV1FCE7_XYRNO</name>
<evidence type="ECO:0000256" key="1">
    <source>
        <dbReference type="SAM" id="Coils"/>
    </source>
</evidence>
<sequence>MLSRLTRATWDTISMTMQAVGRVSSVFSREEQKALLHQNEELRTHLQLAQQRISSQEQTTNQLAGHLETERADNCKLRDQVEYLTAELKNFKSIATYHRDSFKRERAKYLQEEEHVTELKNEVEYLKNLLAKSENSLTATEGELVNLSQSYQELYQRYAFLRNEKKRADLLQQQFDDERWSHDELRIKLEEIIENQETERKAHEHKNDVLQQQPENAKSCAKQVLEHQEEIQRLRAERDALQQKIDHDEERKHLAKKTSAKKILKLKAERKAREHKNDVLQQQLEQERSCAKQVLEHQEEIQRLRAEKDALQQKIDHDQERKRLAKKTSAKKILNLKAERKACEHKIDVLQQQILKLKAEQSLQKGGKEHQLETQLQKAL</sequence>
<reference evidence="2" key="1">
    <citation type="submission" date="2023-08" db="EMBL/GenBank/DDBJ databases">
        <authorList>
            <person name="Alioto T."/>
            <person name="Alioto T."/>
            <person name="Gomez Garrido J."/>
        </authorList>
    </citation>
    <scope>NUCLEOTIDE SEQUENCE</scope>
</reference>
<keyword evidence="1" id="KW-0175">Coiled coil</keyword>
<dbReference type="Proteomes" id="UP001178508">
    <property type="component" value="Chromosome 6"/>
</dbReference>
<organism evidence="2 3">
    <name type="scientific">Xyrichtys novacula</name>
    <name type="common">Pearly razorfish</name>
    <name type="synonym">Hemipteronotus novacula</name>
    <dbReference type="NCBI Taxonomy" id="13765"/>
    <lineage>
        <taxon>Eukaryota</taxon>
        <taxon>Metazoa</taxon>
        <taxon>Chordata</taxon>
        <taxon>Craniata</taxon>
        <taxon>Vertebrata</taxon>
        <taxon>Euteleostomi</taxon>
        <taxon>Actinopterygii</taxon>
        <taxon>Neopterygii</taxon>
        <taxon>Teleostei</taxon>
        <taxon>Neoteleostei</taxon>
        <taxon>Acanthomorphata</taxon>
        <taxon>Eupercaria</taxon>
        <taxon>Labriformes</taxon>
        <taxon>Labridae</taxon>
        <taxon>Xyrichtys</taxon>
    </lineage>
</organism>
<dbReference type="AlphaFoldDB" id="A0AAV1FCE7"/>
<gene>
    <name evidence="2" type="ORF">XNOV1_A006577</name>
</gene>
<protein>
    <submittedName>
        <fullName evidence="2">Uncharacterized protein</fullName>
    </submittedName>
</protein>
<evidence type="ECO:0000313" key="3">
    <source>
        <dbReference type="Proteomes" id="UP001178508"/>
    </source>
</evidence>
<proteinExistence type="predicted"/>